<dbReference type="CTD" id="20229769"/>
<dbReference type="STRING" id="225164.V4C774"/>
<dbReference type="OrthoDB" id="424974at2759"/>
<evidence type="ECO:0000256" key="1">
    <source>
        <dbReference type="ARBA" id="ARBA00023002"/>
    </source>
</evidence>
<dbReference type="PANTHER" id="PTHR13847">
    <property type="entry name" value="SARCOSINE DEHYDROGENASE-RELATED"/>
    <property type="match status" value="1"/>
</dbReference>
<reference evidence="5 6" key="1">
    <citation type="journal article" date="2013" name="Nature">
        <title>Insights into bilaterian evolution from three spiralian genomes.</title>
        <authorList>
            <person name="Simakov O."/>
            <person name="Marletaz F."/>
            <person name="Cho S.J."/>
            <person name="Edsinger-Gonzales E."/>
            <person name="Havlak P."/>
            <person name="Hellsten U."/>
            <person name="Kuo D.H."/>
            <person name="Larsson T."/>
            <person name="Lv J."/>
            <person name="Arendt D."/>
            <person name="Savage R."/>
            <person name="Osoegawa K."/>
            <person name="de Jong P."/>
            <person name="Grimwood J."/>
            <person name="Chapman J.A."/>
            <person name="Shapiro H."/>
            <person name="Aerts A."/>
            <person name="Otillar R.P."/>
            <person name="Terry A.Y."/>
            <person name="Boore J.L."/>
            <person name="Grigoriev I.V."/>
            <person name="Lindberg D.R."/>
            <person name="Seaver E.C."/>
            <person name="Weisblat D.A."/>
            <person name="Putnam N.H."/>
            <person name="Rokhsar D.S."/>
        </authorList>
    </citation>
    <scope>NUCLEOTIDE SEQUENCE [LARGE SCALE GENOMIC DNA]</scope>
</reference>
<feature type="domain" description="FAD dependent oxidoreductase" evidence="4">
    <location>
        <begin position="28"/>
        <end position="320"/>
    </location>
</feature>
<dbReference type="GO" id="GO:0005739">
    <property type="term" value="C:mitochondrion"/>
    <property type="evidence" value="ECO:0007669"/>
    <property type="project" value="GOC"/>
</dbReference>
<proteinExistence type="predicted"/>
<dbReference type="OMA" id="PDHNALI"/>
<dbReference type="Pfam" id="PF01266">
    <property type="entry name" value="DAO"/>
    <property type="match status" value="1"/>
</dbReference>
<dbReference type="EMBL" id="KB201304">
    <property type="protein sequence ID" value="ESO97534.1"/>
    <property type="molecule type" value="Genomic_DNA"/>
</dbReference>
<evidence type="ECO:0000256" key="3">
    <source>
        <dbReference type="ARBA" id="ARBA00046185"/>
    </source>
</evidence>
<keyword evidence="6" id="KW-1185">Reference proteome</keyword>
<dbReference type="AlphaFoldDB" id="V4C774"/>
<dbReference type="InterPro" id="IPR036188">
    <property type="entry name" value="FAD/NAD-bd_sf"/>
</dbReference>
<evidence type="ECO:0000256" key="2">
    <source>
        <dbReference type="ARBA" id="ARBA00039785"/>
    </source>
</evidence>
<dbReference type="InterPro" id="IPR006076">
    <property type="entry name" value="FAD-dep_OxRdtase"/>
</dbReference>
<evidence type="ECO:0000259" key="4">
    <source>
        <dbReference type="Pfam" id="PF01266"/>
    </source>
</evidence>
<gene>
    <name evidence="5" type="ORF">LOTGIDRAFT_103661</name>
</gene>
<evidence type="ECO:0000313" key="5">
    <source>
        <dbReference type="EMBL" id="ESO97534.1"/>
    </source>
</evidence>
<dbReference type="GeneID" id="20229769"/>
<dbReference type="GO" id="GO:0016491">
    <property type="term" value="F:oxidoreductase activity"/>
    <property type="evidence" value="ECO:0007669"/>
    <property type="project" value="UniProtKB-KW"/>
</dbReference>
<dbReference type="Proteomes" id="UP000030746">
    <property type="component" value="Unassembled WGS sequence"/>
</dbReference>
<dbReference type="GO" id="GO:0032981">
    <property type="term" value="P:mitochondrial respiratory chain complex I assembly"/>
    <property type="evidence" value="ECO:0007669"/>
    <property type="project" value="TreeGrafter"/>
</dbReference>
<organism evidence="5 6">
    <name type="scientific">Lottia gigantea</name>
    <name type="common">Giant owl limpet</name>
    <dbReference type="NCBI Taxonomy" id="225164"/>
    <lineage>
        <taxon>Eukaryota</taxon>
        <taxon>Metazoa</taxon>
        <taxon>Spiralia</taxon>
        <taxon>Lophotrochozoa</taxon>
        <taxon>Mollusca</taxon>
        <taxon>Gastropoda</taxon>
        <taxon>Patellogastropoda</taxon>
        <taxon>Lottioidea</taxon>
        <taxon>Lottiidae</taxon>
        <taxon>Lottia</taxon>
    </lineage>
</organism>
<dbReference type="SUPFAM" id="SSF51905">
    <property type="entry name" value="FAD/NAD(P)-binding domain"/>
    <property type="match status" value="1"/>
</dbReference>
<dbReference type="PANTHER" id="PTHR13847:SF287">
    <property type="entry name" value="FAD-DEPENDENT OXIDOREDUCTASE DOMAIN-CONTAINING PROTEIN 1"/>
    <property type="match status" value="1"/>
</dbReference>
<sequence length="334" mass="37707">MSPWKRLNQELGFGGEEKPFIPRETNFLIVGGGLVGMSLAYWLKAYSNKYSGQSKVVVVERDPSYTRASSVLSCGGLRHQFSLAENIQLSMYTTEFLQEIKEHLSILGENDPPDVQFNHQGYLFLEGPEKAEKLAKMVDMQNQMGAKIRLLTKSQLKEKFPWINLENVEVGSYGIQGEGWFDPYLFLRCLYQKNLALGIDIVHGELDRFEFQPGPLGKDRLSGAYIKTNDGQEHGIKSTLVFNCAGSWAREIAMKANLCSKDCSDFAVQPRKRYVYTFHCPDGPGIESPFFVDTTGVYFRREGLGGNYICGASPSKDYEPPSDDLSVDYKFFEE</sequence>
<dbReference type="RefSeq" id="XP_009051399.1">
    <property type="nucleotide sequence ID" value="XM_009053151.1"/>
</dbReference>
<accession>V4C774</accession>
<dbReference type="Gene3D" id="3.30.9.10">
    <property type="entry name" value="D-Amino Acid Oxidase, subunit A, domain 2"/>
    <property type="match status" value="1"/>
</dbReference>
<evidence type="ECO:0000313" key="6">
    <source>
        <dbReference type="Proteomes" id="UP000030746"/>
    </source>
</evidence>
<comment type="function">
    <text evidence="3">Required for the assembly of the mitochondrial membrane respiratory chain NADH dehydrogenase (Complex I). Involved in mid-late stages of complex I assembly.</text>
</comment>
<name>V4C774_LOTGI</name>
<feature type="non-terminal residue" evidence="5">
    <location>
        <position position="334"/>
    </location>
</feature>
<keyword evidence="1" id="KW-0560">Oxidoreductase</keyword>
<dbReference type="Gene3D" id="3.50.50.60">
    <property type="entry name" value="FAD/NAD(P)-binding domain"/>
    <property type="match status" value="1"/>
</dbReference>
<dbReference type="KEGG" id="lgi:LOTGIDRAFT_103661"/>
<protein>
    <recommendedName>
        <fullName evidence="2">FAD-dependent oxidoreductase domain-containing protein 1</fullName>
    </recommendedName>
</protein>
<dbReference type="HOGENOM" id="CLU_007884_4_4_1"/>